<accession>A0AAN9F1G9</accession>
<name>A0AAN9F1G9_CROPI</name>
<evidence type="ECO:0000256" key="1">
    <source>
        <dbReference type="SAM" id="Coils"/>
    </source>
</evidence>
<protein>
    <submittedName>
        <fullName evidence="2">Uncharacterized protein</fullName>
    </submittedName>
</protein>
<keyword evidence="1" id="KW-0175">Coiled coil</keyword>
<sequence length="241" mass="27627">MHGDCTEYVMYWLHFTIGHATREPFLFSVFSIKKIQFFACYIVMRHEFFVDTLEYENDILGASMESWLGFAVLLTNTEPTFLKESTLIDGGREYYRYHVLLNTNIIGDHPFTIGRYAESEFFAREDAAVVMIKRLLAATNKQVFDFNYHNLTKQNEVMDGLQAQNWELTKENQRLKEEIHVLREILEVPSKGRSNQNQMDSESANLGLNGGNVTDGDEAFASVVATQSDTTPSNLLELVEV</sequence>
<proteinExistence type="predicted"/>
<dbReference type="CDD" id="cd14686">
    <property type="entry name" value="bZIP"/>
    <property type="match status" value="1"/>
</dbReference>
<reference evidence="2 3" key="1">
    <citation type="submission" date="2024-01" db="EMBL/GenBank/DDBJ databases">
        <title>The genomes of 5 underutilized Papilionoideae crops provide insights into root nodulation and disease resistanc.</title>
        <authorList>
            <person name="Yuan L."/>
        </authorList>
    </citation>
    <scope>NUCLEOTIDE SEQUENCE [LARGE SCALE GENOMIC DNA]</scope>
    <source>
        <strain evidence="2">ZHUSHIDOU_FW_LH</strain>
        <tissue evidence="2">Leaf</tissue>
    </source>
</reference>
<dbReference type="EMBL" id="JAYWIO010000004">
    <property type="protein sequence ID" value="KAK7267947.1"/>
    <property type="molecule type" value="Genomic_DNA"/>
</dbReference>
<feature type="coiled-coil region" evidence="1">
    <location>
        <begin position="158"/>
        <end position="185"/>
    </location>
</feature>
<evidence type="ECO:0000313" key="2">
    <source>
        <dbReference type="EMBL" id="KAK7267947.1"/>
    </source>
</evidence>
<organism evidence="2 3">
    <name type="scientific">Crotalaria pallida</name>
    <name type="common">Smooth rattlebox</name>
    <name type="synonym">Crotalaria striata</name>
    <dbReference type="NCBI Taxonomy" id="3830"/>
    <lineage>
        <taxon>Eukaryota</taxon>
        <taxon>Viridiplantae</taxon>
        <taxon>Streptophyta</taxon>
        <taxon>Embryophyta</taxon>
        <taxon>Tracheophyta</taxon>
        <taxon>Spermatophyta</taxon>
        <taxon>Magnoliopsida</taxon>
        <taxon>eudicotyledons</taxon>
        <taxon>Gunneridae</taxon>
        <taxon>Pentapetalae</taxon>
        <taxon>rosids</taxon>
        <taxon>fabids</taxon>
        <taxon>Fabales</taxon>
        <taxon>Fabaceae</taxon>
        <taxon>Papilionoideae</taxon>
        <taxon>50 kb inversion clade</taxon>
        <taxon>genistoids sensu lato</taxon>
        <taxon>core genistoids</taxon>
        <taxon>Crotalarieae</taxon>
        <taxon>Crotalaria</taxon>
    </lineage>
</organism>
<dbReference type="Proteomes" id="UP001372338">
    <property type="component" value="Unassembled WGS sequence"/>
</dbReference>
<gene>
    <name evidence="2" type="ORF">RIF29_20628</name>
</gene>
<keyword evidence="3" id="KW-1185">Reference proteome</keyword>
<evidence type="ECO:0000313" key="3">
    <source>
        <dbReference type="Proteomes" id="UP001372338"/>
    </source>
</evidence>
<dbReference type="AlphaFoldDB" id="A0AAN9F1G9"/>
<comment type="caution">
    <text evidence="2">The sequence shown here is derived from an EMBL/GenBank/DDBJ whole genome shotgun (WGS) entry which is preliminary data.</text>
</comment>